<dbReference type="Proteomes" id="UP000294664">
    <property type="component" value="Unassembled WGS sequence"/>
</dbReference>
<evidence type="ECO:0000313" key="3">
    <source>
        <dbReference type="EMBL" id="TCT00223.1"/>
    </source>
</evidence>
<sequence>MTLVTTERDEAGIVTMTLNAPETRNAISELPMIEAILAALTEAQADPEARVIVLTGAGVAFSSGGNIKSMSPGQGLVDKVPAITRRNYRAGIQRLPLAFEDCDLPIVAAVNGPAVGAGCDLTLMCDLRIAGASATFAESFVRIGIVPGDGGAWLLPRVVGFARASEMALTGDTIDAQTALSYGLVSRVVPDDELLNEARAVAGRIAANPRHAVRMTRRLLRQAYNRDLSVTLELSSAMQALAHETDDYTKALAAMRARIEKSRS</sequence>
<evidence type="ECO:0000256" key="1">
    <source>
        <dbReference type="ARBA" id="ARBA00005254"/>
    </source>
</evidence>
<dbReference type="EMBL" id="SMAI01000029">
    <property type="protein sequence ID" value="TCT00223.1"/>
    <property type="molecule type" value="Genomic_DNA"/>
</dbReference>
<dbReference type="InterPro" id="IPR018376">
    <property type="entry name" value="Enoyl-CoA_hyd/isom_CS"/>
</dbReference>
<evidence type="ECO:0000313" key="4">
    <source>
        <dbReference type="Proteomes" id="UP000294664"/>
    </source>
</evidence>
<keyword evidence="4" id="KW-1185">Reference proteome</keyword>
<dbReference type="InterPro" id="IPR001753">
    <property type="entry name" value="Enoyl-CoA_hydra/iso"/>
</dbReference>
<dbReference type="PANTHER" id="PTHR43802:SF1">
    <property type="entry name" value="IP11341P-RELATED"/>
    <property type="match status" value="1"/>
</dbReference>
<dbReference type="NCBIfam" id="NF006699">
    <property type="entry name" value="PRK09245.1"/>
    <property type="match status" value="1"/>
</dbReference>
<evidence type="ECO:0000256" key="2">
    <source>
        <dbReference type="RuleBase" id="RU003707"/>
    </source>
</evidence>
<protein>
    <submittedName>
        <fullName evidence="3">Enoyl-CoA hydratase/carnithine racemase</fullName>
    </submittedName>
</protein>
<dbReference type="SUPFAM" id="SSF52096">
    <property type="entry name" value="ClpP/crotonase"/>
    <property type="match status" value="1"/>
</dbReference>
<dbReference type="InterPro" id="IPR029045">
    <property type="entry name" value="ClpP/crotonase-like_dom_sf"/>
</dbReference>
<dbReference type="CDD" id="cd06558">
    <property type="entry name" value="crotonase-like"/>
    <property type="match status" value="1"/>
</dbReference>
<dbReference type="RefSeq" id="WP_132036181.1">
    <property type="nucleotide sequence ID" value="NZ_SMAI01000029.1"/>
</dbReference>
<dbReference type="PANTHER" id="PTHR43802">
    <property type="entry name" value="ENOYL-COA HYDRATASE"/>
    <property type="match status" value="1"/>
</dbReference>
<name>A0A4R3LJ81_9HYPH</name>
<proteinExistence type="inferred from homology"/>
<comment type="similarity">
    <text evidence="1 2">Belongs to the enoyl-CoA hydratase/isomerase family.</text>
</comment>
<dbReference type="Pfam" id="PF00378">
    <property type="entry name" value="ECH_1"/>
    <property type="match status" value="1"/>
</dbReference>
<reference evidence="3 4" key="1">
    <citation type="submission" date="2019-03" db="EMBL/GenBank/DDBJ databases">
        <title>Genomic Encyclopedia of Type Strains, Phase IV (KMG-IV): sequencing the most valuable type-strain genomes for metagenomic binning, comparative biology and taxonomic classification.</title>
        <authorList>
            <person name="Goeker M."/>
        </authorList>
    </citation>
    <scope>NUCLEOTIDE SEQUENCE [LARGE SCALE GENOMIC DNA]</scope>
    <source>
        <strain evidence="3 4">DSM 9035</strain>
    </source>
</reference>
<dbReference type="Gene3D" id="3.90.226.10">
    <property type="entry name" value="2-enoyl-CoA Hydratase, Chain A, domain 1"/>
    <property type="match status" value="1"/>
</dbReference>
<gene>
    <name evidence="3" type="ORF">EDC64_1296</name>
</gene>
<accession>A0A4R3LJ81</accession>
<dbReference type="AlphaFoldDB" id="A0A4R3LJ81"/>
<comment type="caution">
    <text evidence="3">The sequence shown here is derived from an EMBL/GenBank/DDBJ whole genome shotgun (WGS) entry which is preliminary data.</text>
</comment>
<organism evidence="3 4">
    <name type="scientific">Aquabacter spiritensis</name>
    <dbReference type="NCBI Taxonomy" id="933073"/>
    <lineage>
        <taxon>Bacteria</taxon>
        <taxon>Pseudomonadati</taxon>
        <taxon>Pseudomonadota</taxon>
        <taxon>Alphaproteobacteria</taxon>
        <taxon>Hyphomicrobiales</taxon>
        <taxon>Xanthobacteraceae</taxon>
        <taxon>Aquabacter</taxon>
    </lineage>
</organism>
<dbReference type="OrthoDB" id="9781757at2"/>
<dbReference type="PROSITE" id="PS00166">
    <property type="entry name" value="ENOYL_COA_HYDRATASE"/>
    <property type="match status" value="1"/>
</dbReference>
<dbReference type="GO" id="GO:0003824">
    <property type="term" value="F:catalytic activity"/>
    <property type="evidence" value="ECO:0007669"/>
    <property type="project" value="InterPro"/>
</dbReference>